<dbReference type="Pfam" id="PF08015">
    <property type="entry name" value="Pheromone"/>
    <property type="match status" value="1"/>
</dbReference>
<proteinExistence type="predicted"/>
<dbReference type="VEuPathDB" id="FungiDB:SCHCODRAFT_02671487"/>
<organism evidence="2">
    <name type="scientific">Schizophyllum commune (strain H4-8 / FGSC 9210)</name>
    <name type="common">Split gill fungus</name>
    <dbReference type="NCBI Taxonomy" id="578458"/>
    <lineage>
        <taxon>Eukaryota</taxon>
        <taxon>Fungi</taxon>
        <taxon>Dikarya</taxon>
        <taxon>Basidiomycota</taxon>
        <taxon>Agaricomycotina</taxon>
        <taxon>Agaricomycetes</taxon>
        <taxon>Agaricomycetidae</taxon>
        <taxon>Agaricales</taxon>
        <taxon>Schizophyllaceae</taxon>
        <taxon>Schizophyllum</taxon>
    </lineage>
</organism>
<dbReference type="GO" id="GO:0016020">
    <property type="term" value="C:membrane"/>
    <property type="evidence" value="ECO:0007669"/>
    <property type="project" value="InterPro"/>
</dbReference>
<dbReference type="InParanoid" id="D8QF34"/>
<dbReference type="KEGG" id="scm:SCHCO_02671487"/>
<keyword evidence="2" id="KW-1185">Reference proteome</keyword>
<evidence type="ECO:0000313" key="1">
    <source>
        <dbReference type="EMBL" id="EFI93058.1"/>
    </source>
</evidence>
<evidence type="ECO:0000313" key="2">
    <source>
        <dbReference type="Proteomes" id="UP000007431"/>
    </source>
</evidence>
<dbReference type="RefSeq" id="XP_003027961.1">
    <property type="nucleotide sequence ID" value="XM_003027915.1"/>
</dbReference>
<dbReference type="GO" id="GO:0000772">
    <property type="term" value="F:mating pheromone activity"/>
    <property type="evidence" value="ECO:0007669"/>
    <property type="project" value="InterPro"/>
</dbReference>
<reference evidence="1 2" key="1">
    <citation type="journal article" date="2010" name="Nat. Biotechnol.">
        <title>Genome sequence of the model mushroom Schizophyllum commune.</title>
        <authorList>
            <person name="Ohm R.A."/>
            <person name="de Jong J.F."/>
            <person name="Lugones L.G."/>
            <person name="Aerts A."/>
            <person name="Kothe E."/>
            <person name="Stajich J.E."/>
            <person name="de Vries R.P."/>
            <person name="Record E."/>
            <person name="Levasseur A."/>
            <person name="Baker S.E."/>
            <person name="Bartholomew K.A."/>
            <person name="Coutinho P.M."/>
            <person name="Erdmann S."/>
            <person name="Fowler T.J."/>
            <person name="Gathman A.C."/>
            <person name="Lombard V."/>
            <person name="Henrissat B."/>
            <person name="Knabe N."/>
            <person name="Kuees U."/>
            <person name="Lilly W.W."/>
            <person name="Lindquist E."/>
            <person name="Lucas S."/>
            <person name="Magnuson J.K."/>
            <person name="Piumi F."/>
            <person name="Raudaskoski M."/>
            <person name="Salamov A."/>
            <person name="Schmutz J."/>
            <person name="Schwarze F.W.M.R."/>
            <person name="vanKuyk P.A."/>
            <person name="Horton J.S."/>
            <person name="Grigoriev I.V."/>
            <person name="Woesten H.A.B."/>
        </authorList>
    </citation>
    <scope>NUCLEOTIDE SEQUENCE [LARGE SCALE GENOMIC DNA]</scope>
    <source>
        <strain evidence="2">H4-8 / FGSC 9210</strain>
    </source>
</reference>
<dbReference type="EMBL" id="GL377311">
    <property type="protein sequence ID" value="EFI93058.1"/>
    <property type="molecule type" value="Genomic_DNA"/>
</dbReference>
<accession>D8QF34</accession>
<gene>
    <name evidence="1" type="primary">bbp2-4</name>
    <name evidence="1" type="ORF">SCHCODRAFT_60526</name>
</gene>
<name>D8QF34_SCHCM</name>
<dbReference type="Proteomes" id="UP000007431">
    <property type="component" value="Unassembled WGS sequence"/>
</dbReference>
<dbReference type="OrthoDB" id="10380880at2759"/>
<dbReference type="HOGENOM" id="CLU_3015483_0_0_1"/>
<dbReference type="InterPro" id="IPR012597">
    <property type="entry name" value="Pheromone"/>
</dbReference>
<dbReference type="AlphaFoldDB" id="D8QF34"/>
<sequence length="56" mass="6262">MDDFITLDFLEDTTPVFDFAPPTPNELTPEGYDEFMRMVANSDSPDGYFGGYCVVA</sequence>
<protein>
    <submittedName>
        <fullName evidence="1">Mating pheromone bbp2-4</fullName>
    </submittedName>
</protein>
<dbReference type="GeneID" id="9592017"/>